<accession>A0A1I6SIA6</accession>
<organism evidence="1 2">
    <name type="scientific">Marininema halotolerans</name>
    <dbReference type="NCBI Taxonomy" id="1155944"/>
    <lineage>
        <taxon>Bacteria</taxon>
        <taxon>Bacillati</taxon>
        <taxon>Bacillota</taxon>
        <taxon>Bacilli</taxon>
        <taxon>Bacillales</taxon>
        <taxon>Thermoactinomycetaceae</taxon>
        <taxon>Marininema</taxon>
    </lineage>
</organism>
<dbReference type="EMBL" id="FPAA01000007">
    <property type="protein sequence ID" value="SFS76478.1"/>
    <property type="molecule type" value="Genomic_DNA"/>
</dbReference>
<evidence type="ECO:0000313" key="2">
    <source>
        <dbReference type="Proteomes" id="UP000198660"/>
    </source>
</evidence>
<sequence>MSTYGFDASDIITSMQDPNRNKRSVEYDQDRVSHFSQLLTLDGEKKNAVDTYFYDALI</sequence>
<name>A0A1I6SIA6_9BACL</name>
<keyword evidence="2" id="KW-1185">Reference proteome</keyword>
<gene>
    <name evidence="1" type="ORF">SAMN05444972_107100</name>
</gene>
<reference evidence="2" key="1">
    <citation type="submission" date="2016-10" db="EMBL/GenBank/DDBJ databases">
        <authorList>
            <person name="Varghese N."/>
            <person name="Submissions S."/>
        </authorList>
    </citation>
    <scope>NUCLEOTIDE SEQUENCE [LARGE SCALE GENOMIC DNA]</scope>
    <source>
        <strain evidence="2">DSM 45789</strain>
    </source>
</reference>
<protein>
    <submittedName>
        <fullName evidence="1">Uncharacterized protein</fullName>
    </submittedName>
</protein>
<dbReference type="AlphaFoldDB" id="A0A1I6SIA6"/>
<evidence type="ECO:0000313" key="1">
    <source>
        <dbReference type="EMBL" id="SFS76478.1"/>
    </source>
</evidence>
<dbReference type="Proteomes" id="UP000198660">
    <property type="component" value="Unassembled WGS sequence"/>
</dbReference>
<dbReference type="RefSeq" id="WP_176392023.1">
    <property type="nucleotide sequence ID" value="NZ_FPAA01000007.1"/>
</dbReference>
<proteinExistence type="predicted"/>